<name>A0AAE3YIM7_9MICC</name>
<evidence type="ECO:0000256" key="1">
    <source>
        <dbReference type="ARBA" id="ARBA00000677"/>
    </source>
</evidence>
<dbReference type="PANTHER" id="PTHR43390:SF1">
    <property type="entry name" value="CHLOROPLAST PROCESSING PEPTIDASE"/>
    <property type="match status" value="1"/>
</dbReference>
<dbReference type="GO" id="GO:0009003">
    <property type="term" value="F:signal peptidase activity"/>
    <property type="evidence" value="ECO:0007669"/>
    <property type="project" value="UniProtKB-EC"/>
</dbReference>
<feature type="compositionally biased region" description="Low complexity" evidence="9">
    <location>
        <begin position="1"/>
        <end position="13"/>
    </location>
</feature>
<dbReference type="SUPFAM" id="SSF51306">
    <property type="entry name" value="LexA/Signal peptidase"/>
    <property type="match status" value="1"/>
</dbReference>
<dbReference type="GO" id="GO:0004252">
    <property type="term" value="F:serine-type endopeptidase activity"/>
    <property type="evidence" value="ECO:0007669"/>
    <property type="project" value="InterPro"/>
</dbReference>
<keyword evidence="8" id="KW-1133">Transmembrane helix</keyword>
<keyword evidence="12" id="KW-1185">Reference proteome</keyword>
<dbReference type="InterPro" id="IPR019758">
    <property type="entry name" value="Pept_S26A_signal_pept_1_CS"/>
</dbReference>
<evidence type="ECO:0000256" key="5">
    <source>
        <dbReference type="ARBA" id="ARBA00022670"/>
    </source>
</evidence>
<evidence type="ECO:0000313" key="11">
    <source>
        <dbReference type="EMBL" id="MDR6892864.1"/>
    </source>
</evidence>
<comment type="subcellular location">
    <subcellularLocation>
        <location evidence="2">Cell membrane</location>
        <topology evidence="2">Single-pass type II membrane protein</topology>
    </subcellularLocation>
    <subcellularLocation>
        <location evidence="8">Membrane</location>
        <topology evidence="8">Single-pass type II membrane protein</topology>
    </subcellularLocation>
</comment>
<keyword evidence="6 8" id="KW-0378">Hydrolase</keyword>
<dbReference type="RefSeq" id="WP_309852551.1">
    <property type="nucleotide sequence ID" value="NZ_BAAAIU010000004.1"/>
</dbReference>
<evidence type="ECO:0000256" key="6">
    <source>
        <dbReference type="ARBA" id="ARBA00022801"/>
    </source>
</evidence>
<comment type="catalytic activity">
    <reaction evidence="1 8">
        <text>Cleavage of hydrophobic, N-terminal signal or leader sequences from secreted and periplasmic proteins.</text>
        <dbReference type="EC" id="3.4.21.89"/>
    </reaction>
</comment>
<dbReference type="PANTHER" id="PTHR43390">
    <property type="entry name" value="SIGNAL PEPTIDASE I"/>
    <property type="match status" value="1"/>
</dbReference>
<evidence type="ECO:0000256" key="8">
    <source>
        <dbReference type="RuleBase" id="RU362042"/>
    </source>
</evidence>
<keyword evidence="8" id="KW-0472">Membrane</keyword>
<dbReference type="InterPro" id="IPR036286">
    <property type="entry name" value="LexA/Signal_pep-like_sf"/>
</dbReference>
<feature type="region of interest" description="Disordered" evidence="9">
    <location>
        <begin position="1"/>
        <end position="29"/>
    </location>
</feature>
<keyword evidence="5 8" id="KW-0645">Protease</keyword>
<dbReference type="EMBL" id="JAVDUI010000001">
    <property type="protein sequence ID" value="MDR6892864.1"/>
    <property type="molecule type" value="Genomic_DNA"/>
</dbReference>
<dbReference type="Pfam" id="PF10502">
    <property type="entry name" value="Peptidase_S26"/>
    <property type="match status" value="1"/>
</dbReference>
<feature type="active site" evidence="7">
    <location>
        <position position="66"/>
    </location>
</feature>
<dbReference type="InterPro" id="IPR019756">
    <property type="entry name" value="Pept_S26A_signal_pept_1_Ser-AS"/>
</dbReference>
<evidence type="ECO:0000256" key="4">
    <source>
        <dbReference type="ARBA" id="ARBA00013208"/>
    </source>
</evidence>
<dbReference type="PROSITE" id="PS00761">
    <property type="entry name" value="SPASE_I_3"/>
    <property type="match status" value="1"/>
</dbReference>
<organism evidence="11 12">
    <name type="scientific">Falsarthrobacter nasiphocae</name>
    <dbReference type="NCBI Taxonomy" id="189863"/>
    <lineage>
        <taxon>Bacteria</taxon>
        <taxon>Bacillati</taxon>
        <taxon>Actinomycetota</taxon>
        <taxon>Actinomycetes</taxon>
        <taxon>Micrococcales</taxon>
        <taxon>Micrococcaceae</taxon>
        <taxon>Falsarthrobacter</taxon>
    </lineage>
</organism>
<reference evidence="11" key="1">
    <citation type="submission" date="2023-07" db="EMBL/GenBank/DDBJ databases">
        <title>Sequencing the genomes of 1000 actinobacteria strains.</title>
        <authorList>
            <person name="Klenk H.-P."/>
        </authorList>
    </citation>
    <scope>NUCLEOTIDE SEQUENCE</scope>
    <source>
        <strain evidence="11">DSM 13988</strain>
    </source>
</reference>
<dbReference type="CDD" id="cd06530">
    <property type="entry name" value="S26_SPase_I"/>
    <property type="match status" value="1"/>
</dbReference>
<feature type="active site" evidence="7">
    <location>
        <position position="133"/>
    </location>
</feature>
<dbReference type="AlphaFoldDB" id="A0AAE3YIM7"/>
<evidence type="ECO:0000256" key="7">
    <source>
        <dbReference type="PIRSR" id="PIRSR600223-1"/>
    </source>
</evidence>
<dbReference type="EC" id="3.4.21.89" evidence="4 8"/>
<sequence>MSSAAVPGSPSAPRRGKGSAKKENPSEPRTLGSWVKEILSIVVVALVLSFLFKTFIMRAFYIPSGSMESTLEVGDRIFVNKMMDPTKDLKRGDIVVFHDDAGWQPRTANPNPVRQALEFVGVFPGDSQNFLVKRVIGLPGDHVKTTSDGRISVNGKVIDEPYLYTGDRGSDIPFDVMVPADSLWVMGDHRSNSADSRYHTNLETKGFIPTSSVEGTGWFTALPLNRIKGLGGGESAFDGVPAPSSSSSAGQ</sequence>
<gene>
    <name evidence="11" type="ORF">J2S35_001804</name>
</gene>
<dbReference type="InterPro" id="IPR000223">
    <property type="entry name" value="Pept_S26A_signal_pept_1"/>
</dbReference>
<evidence type="ECO:0000313" key="12">
    <source>
        <dbReference type="Proteomes" id="UP001247307"/>
    </source>
</evidence>
<proteinExistence type="inferred from homology"/>
<dbReference type="GO" id="GO:0006465">
    <property type="term" value="P:signal peptide processing"/>
    <property type="evidence" value="ECO:0007669"/>
    <property type="project" value="InterPro"/>
</dbReference>
<protein>
    <recommendedName>
        <fullName evidence="4 8">Signal peptidase I</fullName>
        <ecNumber evidence="4 8">3.4.21.89</ecNumber>
    </recommendedName>
</protein>
<dbReference type="NCBIfam" id="TIGR02227">
    <property type="entry name" value="sigpep_I_bact"/>
    <property type="match status" value="1"/>
</dbReference>
<accession>A0AAE3YIM7</accession>
<dbReference type="Gene3D" id="2.10.109.10">
    <property type="entry name" value="Umud Fragment, subunit A"/>
    <property type="match status" value="1"/>
</dbReference>
<evidence type="ECO:0000259" key="10">
    <source>
        <dbReference type="Pfam" id="PF10502"/>
    </source>
</evidence>
<feature type="transmembrane region" description="Helical" evidence="8">
    <location>
        <begin position="38"/>
        <end position="61"/>
    </location>
</feature>
<dbReference type="PRINTS" id="PR00727">
    <property type="entry name" value="LEADERPTASE"/>
</dbReference>
<dbReference type="PROSITE" id="PS00501">
    <property type="entry name" value="SPASE_I_1"/>
    <property type="match status" value="1"/>
</dbReference>
<dbReference type="InterPro" id="IPR019533">
    <property type="entry name" value="Peptidase_S26"/>
</dbReference>
<evidence type="ECO:0000256" key="2">
    <source>
        <dbReference type="ARBA" id="ARBA00004401"/>
    </source>
</evidence>
<evidence type="ECO:0000256" key="3">
    <source>
        <dbReference type="ARBA" id="ARBA00009370"/>
    </source>
</evidence>
<dbReference type="Proteomes" id="UP001247307">
    <property type="component" value="Unassembled WGS sequence"/>
</dbReference>
<keyword evidence="8" id="KW-0812">Transmembrane</keyword>
<comment type="caution">
    <text evidence="11">The sequence shown here is derived from an EMBL/GenBank/DDBJ whole genome shotgun (WGS) entry which is preliminary data.</text>
</comment>
<feature type="domain" description="Peptidase S26" evidence="10">
    <location>
        <begin position="36"/>
        <end position="216"/>
    </location>
</feature>
<comment type="similarity">
    <text evidence="3 8">Belongs to the peptidase S26 family.</text>
</comment>
<evidence type="ECO:0000256" key="9">
    <source>
        <dbReference type="SAM" id="MobiDB-lite"/>
    </source>
</evidence>
<dbReference type="GO" id="GO:0005886">
    <property type="term" value="C:plasma membrane"/>
    <property type="evidence" value="ECO:0007669"/>
    <property type="project" value="UniProtKB-SubCell"/>
</dbReference>